<comment type="caution">
    <text evidence="1">The sequence shown here is derived from an EMBL/GenBank/DDBJ whole genome shotgun (WGS) entry which is preliminary data.</text>
</comment>
<reference evidence="1 2" key="1">
    <citation type="submission" date="2023-12" db="EMBL/GenBank/DDBJ databases">
        <title>A high-quality genome assembly for Dillenia turbinata (Dilleniales).</title>
        <authorList>
            <person name="Chanderbali A."/>
        </authorList>
    </citation>
    <scope>NUCLEOTIDE SEQUENCE [LARGE SCALE GENOMIC DNA]</scope>
    <source>
        <strain evidence="1">LSX21</strain>
        <tissue evidence="1">Leaf</tissue>
    </source>
</reference>
<evidence type="ECO:0000313" key="2">
    <source>
        <dbReference type="Proteomes" id="UP001370490"/>
    </source>
</evidence>
<accession>A0AAN8YT37</accession>
<dbReference type="AlphaFoldDB" id="A0AAN8YT37"/>
<gene>
    <name evidence="1" type="ORF">RJ641_023780</name>
</gene>
<evidence type="ECO:0000313" key="1">
    <source>
        <dbReference type="EMBL" id="KAK6911687.1"/>
    </source>
</evidence>
<dbReference type="Proteomes" id="UP001370490">
    <property type="component" value="Unassembled WGS sequence"/>
</dbReference>
<proteinExistence type="predicted"/>
<dbReference type="EMBL" id="JBAMMX010000028">
    <property type="protein sequence ID" value="KAK6911687.1"/>
    <property type="molecule type" value="Genomic_DNA"/>
</dbReference>
<keyword evidence="2" id="KW-1185">Reference proteome</keyword>
<name>A0AAN8YT37_9MAGN</name>
<organism evidence="1 2">
    <name type="scientific">Dillenia turbinata</name>
    <dbReference type="NCBI Taxonomy" id="194707"/>
    <lineage>
        <taxon>Eukaryota</taxon>
        <taxon>Viridiplantae</taxon>
        <taxon>Streptophyta</taxon>
        <taxon>Embryophyta</taxon>
        <taxon>Tracheophyta</taxon>
        <taxon>Spermatophyta</taxon>
        <taxon>Magnoliopsida</taxon>
        <taxon>eudicotyledons</taxon>
        <taxon>Gunneridae</taxon>
        <taxon>Pentapetalae</taxon>
        <taxon>Dilleniales</taxon>
        <taxon>Dilleniaceae</taxon>
        <taxon>Dillenia</taxon>
    </lineage>
</organism>
<protein>
    <submittedName>
        <fullName evidence="1">Uncharacterized protein</fullName>
    </submittedName>
</protein>
<sequence length="75" mass="8334">MEKVSLLLAHTVIVGEKTPEVSKAVKNVAYSFNEDDEEVRAKVKPEVNNVEAFSSKAALKSDNLEIPKEAARRQH</sequence>